<feature type="domain" description="Exonuclease" evidence="5">
    <location>
        <begin position="47"/>
        <end position="209"/>
    </location>
</feature>
<comment type="caution">
    <text evidence="6">The sequence shown here is derived from an EMBL/GenBank/DDBJ whole genome shotgun (WGS) entry which is preliminary data.</text>
</comment>
<protein>
    <recommendedName>
        <fullName evidence="5">Exonuclease domain-containing protein</fullName>
    </recommendedName>
</protein>
<dbReference type="InterPro" id="IPR012337">
    <property type="entry name" value="RNaseH-like_sf"/>
</dbReference>
<evidence type="ECO:0000256" key="1">
    <source>
        <dbReference type="ARBA" id="ARBA00022552"/>
    </source>
</evidence>
<evidence type="ECO:0000313" key="7">
    <source>
        <dbReference type="Proteomes" id="UP000549394"/>
    </source>
</evidence>
<dbReference type="GO" id="GO:0004527">
    <property type="term" value="F:exonuclease activity"/>
    <property type="evidence" value="ECO:0007669"/>
    <property type="project" value="InterPro"/>
</dbReference>
<name>A0A7I8V8A8_9ANNE</name>
<dbReference type="PANTHER" id="PTHR12801:SF45">
    <property type="entry name" value="RNA EXONUCLEASE 4"/>
    <property type="match status" value="1"/>
</dbReference>
<keyword evidence="3" id="KW-0378">Hydrolase</keyword>
<dbReference type="Proteomes" id="UP000549394">
    <property type="component" value="Unassembled WGS sequence"/>
</dbReference>
<proteinExistence type="predicted"/>
<dbReference type="AlphaFoldDB" id="A0A7I8V8A8"/>
<evidence type="ECO:0000313" key="6">
    <source>
        <dbReference type="EMBL" id="CAD5112469.1"/>
    </source>
</evidence>
<keyword evidence="1" id="KW-0698">rRNA processing</keyword>
<dbReference type="PANTHER" id="PTHR12801">
    <property type="entry name" value="RNA EXONUCLEASE REXO1 / RECO3 FAMILY MEMBER-RELATED"/>
    <property type="match status" value="1"/>
</dbReference>
<keyword evidence="2" id="KW-0540">Nuclease</keyword>
<dbReference type="GO" id="GO:0006364">
    <property type="term" value="P:rRNA processing"/>
    <property type="evidence" value="ECO:0007669"/>
    <property type="project" value="UniProtKB-KW"/>
</dbReference>
<evidence type="ECO:0000256" key="3">
    <source>
        <dbReference type="ARBA" id="ARBA00022801"/>
    </source>
</evidence>
<dbReference type="OrthoDB" id="16516at2759"/>
<dbReference type="InterPro" id="IPR013520">
    <property type="entry name" value="Ribonucl_H"/>
</dbReference>
<dbReference type="SUPFAM" id="SSF53098">
    <property type="entry name" value="Ribonuclease H-like"/>
    <property type="match status" value="1"/>
</dbReference>
<reference evidence="6 7" key="1">
    <citation type="submission" date="2020-08" db="EMBL/GenBank/DDBJ databases">
        <authorList>
            <person name="Hejnol A."/>
        </authorList>
    </citation>
    <scope>NUCLEOTIDE SEQUENCE [LARGE SCALE GENOMIC DNA]</scope>
</reference>
<dbReference type="EMBL" id="CAJFCJ010000002">
    <property type="protein sequence ID" value="CAD5112469.1"/>
    <property type="molecule type" value="Genomic_DNA"/>
</dbReference>
<evidence type="ECO:0000256" key="2">
    <source>
        <dbReference type="ARBA" id="ARBA00022722"/>
    </source>
</evidence>
<evidence type="ECO:0000259" key="5">
    <source>
        <dbReference type="SMART" id="SM00479"/>
    </source>
</evidence>
<gene>
    <name evidence="6" type="ORF">DGYR_LOCUS1601</name>
</gene>
<evidence type="ECO:0000256" key="4">
    <source>
        <dbReference type="ARBA" id="ARBA00025599"/>
    </source>
</evidence>
<organism evidence="6 7">
    <name type="scientific">Dimorphilus gyrociliatus</name>
    <dbReference type="NCBI Taxonomy" id="2664684"/>
    <lineage>
        <taxon>Eukaryota</taxon>
        <taxon>Metazoa</taxon>
        <taxon>Spiralia</taxon>
        <taxon>Lophotrochozoa</taxon>
        <taxon>Annelida</taxon>
        <taxon>Polychaeta</taxon>
        <taxon>Polychaeta incertae sedis</taxon>
        <taxon>Dinophilidae</taxon>
        <taxon>Dimorphilus</taxon>
    </lineage>
</organism>
<dbReference type="InterPro" id="IPR036397">
    <property type="entry name" value="RNaseH_sf"/>
</dbReference>
<dbReference type="GO" id="GO:0005634">
    <property type="term" value="C:nucleus"/>
    <property type="evidence" value="ECO:0007669"/>
    <property type="project" value="TreeGrafter"/>
</dbReference>
<dbReference type="Pfam" id="PF00929">
    <property type="entry name" value="RNase_T"/>
    <property type="match status" value="1"/>
</dbReference>
<dbReference type="GO" id="GO:0003676">
    <property type="term" value="F:nucleic acid binding"/>
    <property type="evidence" value="ECO:0007669"/>
    <property type="project" value="InterPro"/>
</dbReference>
<comment type="function">
    <text evidence="4">Exoribonuclease involved in ribosome biosynthesis. Involved in the processing of ITS1, the internal transcribed spacer localized between the 18S and 5.8S rRNAs.</text>
</comment>
<dbReference type="InterPro" id="IPR047021">
    <property type="entry name" value="REXO1/3/4-like"/>
</dbReference>
<accession>A0A7I8V8A8</accession>
<sequence length="234" mass="26629">MSKTEKNRLKRLTKRLERISRKCKTKPKAPVKPEKYCSCGPKVRLEDLVSLDCEMVGVGQDRSCAIARCSLVDYQCRTLCDIYVKPDKPITDYRTFVSGIRPCHMKNAISLEEAVSIISELVKDKIVVGHSLYNDLRLLNGLQKLDTRDTIKCERLKLKALAVNCEKKGLASLSYCLLKKKIQVGEHCSVEDAVATMQLFKYAHFDIRPEGNDCLSSLLTDNYWPSNIFECCDR</sequence>
<dbReference type="SMART" id="SM00479">
    <property type="entry name" value="EXOIII"/>
    <property type="match status" value="1"/>
</dbReference>
<keyword evidence="7" id="KW-1185">Reference proteome</keyword>
<dbReference type="Gene3D" id="3.30.420.10">
    <property type="entry name" value="Ribonuclease H-like superfamily/Ribonuclease H"/>
    <property type="match status" value="1"/>
</dbReference>